<evidence type="ECO:0000313" key="2">
    <source>
        <dbReference type="EMBL" id="GIG93112.1"/>
    </source>
</evidence>
<sequence>MHSFGAQFEAVRVNEFTEEIRVPRQLDVFAVGRIVNTKSAHSRLPGHELEPVHGGTRTRRTQSTHAAPGATRRQHTVGSKERELRARLQAGRITT</sequence>
<organism evidence="2 3">
    <name type="scientific">Plantactinospora endophytica</name>
    <dbReference type="NCBI Taxonomy" id="673535"/>
    <lineage>
        <taxon>Bacteria</taxon>
        <taxon>Bacillati</taxon>
        <taxon>Actinomycetota</taxon>
        <taxon>Actinomycetes</taxon>
        <taxon>Micromonosporales</taxon>
        <taxon>Micromonosporaceae</taxon>
        <taxon>Plantactinospora</taxon>
    </lineage>
</organism>
<reference evidence="2 3" key="1">
    <citation type="submission" date="2021-01" db="EMBL/GenBank/DDBJ databases">
        <title>Whole genome shotgun sequence of Plantactinospora endophytica NBRC 110450.</title>
        <authorList>
            <person name="Komaki H."/>
            <person name="Tamura T."/>
        </authorList>
    </citation>
    <scope>NUCLEOTIDE SEQUENCE [LARGE SCALE GENOMIC DNA]</scope>
    <source>
        <strain evidence="2 3">NBRC 110450</strain>
    </source>
</reference>
<keyword evidence="3" id="KW-1185">Reference proteome</keyword>
<protein>
    <submittedName>
        <fullName evidence="2">Uncharacterized protein</fullName>
    </submittedName>
</protein>
<name>A0ABQ4EEF2_9ACTN</name>
<evidence type="ECO:0000313" key="3">
    <source>
        <dbReference type="Proteomes" id="UP000646749"/>
    </source>
</evidence>
<dbReference type="EMBL" id="BONW01000051">
    <property type="protein sequence ID" value="GIG93112.1"/>
    <property type="molecule type" value="Genomic_DNA"/>
</dbReference>
<dbReference type="Gene3D" id="3.30.365.10">
    <property type="entry name" value="Aldehyde oxidase/xanthine dehydrogenase, molybdopterin binding domain"/>
    <property type="match status" value="1"/>
</dbReference>
<gene>
    <name evidence="2" type="ORF">Pen02_80480</name>
</gene>
<proteinExistence type="predicted"/>
<evidence type="ECO:0000256" key="1">
    <source>
        <dbReference type="SAM" id="MobiDB-lite"/>
    </source>
</evidence>
<comment type="caution">
    <text evidence="2">The sequence shown here is derived from an EMBL/GenBank/DDBJ whole genome shotgun (WGS) entry which is preliminary data.</text>
</comment>
<accession>A0ABQ4EEF2</accession>
<dbReference type="Proteomes" id="UP000646749">
    <property type="component" value="Unassembled WGS sequence"/>
</dbReference>
<feature type="region of interest" description="Disordered" evidence="1">
    <location>
        <begin position="42"/>
        <end position="95"/>
    </location>
</feature>